<dbReference type="AlphaFoldDB" id="A0A8J6DKB8"/>
<evidence type="ECO:0000313" key="4">
    <source>
        <dbReference type="Proteomes" id="UP000700334"/>
    </source>
</evidence>
<comment type="caution">
    <text evidence="3">The sequence shown here is derived from an EMBL/GenBank/DDBJ whole genome shotgun (WGS) entry which is preliminary data.</text>
</comment>
<reference evidence="3" key="1">
    <citation type="journal article" date="2021" name="Evol. Appl.">
        <title>The genome of the Pyrenean desman and the effects of bottlenecks and inbreeding on the genomic landscape of an endangered species.</title>
        <authorList>
            <person name="Escoda L."/>
            <person name="Castresana J."/>
        </authorList>
    </citation>
    <scope>NUCLEOTIDE SEQUENCE</scope>
    <source>
        <strain evidence="3">IBE-C5619</strain>
    </source>
</reference>
<dbReference type="GO" id="GO:0042602">
    <property type="term" value="F:riboflavin reductase (NADPH) activity"/>
    <property type="evidence" value="ECO:0007669"/>
    <property type="project" value="TreeGrafter"/>
</dbReference>
<dbReference type="InterPro" id="IPR036291">
    <property type="entry name" value="NAD(P)-bd_dom_sf"/>
</dbReference>
<dbReference type="GO" id="GO:0004074">
    <property type="term" value="F:biliverdin reductase [NAD(P)H] activity"/>
    <property type="evidence" value="ECO:0007669"/>
    <property type="project" value="TreeGrafter"/>
</dbReference>
<organism evidence="3 4">
    <name type="scientific">Galemys pyrenaicus</name>
    <name type="common">Iberian desman</name>
    <name type="synonym">Pyrenean desman</name>
    <dbReference type="NCBI Taxonomy" id="202257"/>
    <lineage>
        <taxon>Eukaryota</taxon>
        <taxon>Metazoa</taxon>
        <taxon>Chordata</taxon>
        <taxon>Craniata</taxon>
        <taxon>Vertebrata</taxon>
        <taxon>Euteleostomi</taxon>
        <taxon>Mammalia</taxon>
        <taxon>Eutheria</taxon>
        <taxon>Laurasiatheria</taxon>
        <taxon>Eulipotyphla</taxon>
        <taxon>Talpidae</taxon>
        <taxon>Galemys</taxon>
    </lineage>
</organism>
<evidence type="ECO:0000259" key="2">
    <source>
        <dbReference type="Pfam" id="PF13460"/>
    </source>
</evidence>
<dbReference type="Gene3D" id="3.40.50.720">
    <property type="entry name" value="NAD(P)-binding Rossmann-like Domain"/>
    <property type="match status" value="1"/>
</dbReference>
<dbReference type="InterPro" id="IPR051606">
    <property type="entry name" value="Polyketide_Oxido-like"/>
</dbReference>
<dbReference type="EMBL" id="JAGFMF010011834">
    <property type="protein sequence ID" value="KAG8511356.1"/>
    <property type="molecule type" value="Genomic_DNA"/>
</dbReference>
<sequence>MGGPAPSVPLENPREGGPAASRFPRVLRLRGLWPPRPSSMTVKKIAIFGATGRTGLTTLAQAVQAGMSWGGWAMAGLRLFGALSALVWGNAEDKVGGRSGRRYEIQFYVSSESKKWPWGSQGLWRQAETPGHIGNAAVVVLLLVLLLVVAVSCTVGRTSPVRLGVPAQKPTDLPLCPFWTTGYEVTVLVRDASRLPAEGPQPAHVVVGDVRQAADVDKTVAGQDAVIVLLGTGTDLSPTTVMSEGARNIVAAMKAHGVDKVVACTSAFLLWDPAKVPPRLQDVTDDHIRMHKVLQESGLKYVAVMPPHIGDQPLTGAYTVTLDGRGPSRVISKHDLGNFMLRCLTTDEYDGHSTYPSHQYE</sequence>
<feature type="transmembrane region" description="Helical" evidence="1">
    <location>
        <begin position="69"/>
        <end position="91"/>
    </location>
</feature>
<dbReference type="OrthoDB" id="419598at2759"/>
<dbReference type="PANTHER" id="PTHR43355">
    <property type="entry name" value="FLAVIN REDUCTASE (NADPH)"/>
    <property type="match status" value="1"/>
</dbReference>
<dbReference type="PANTHER" id="PTHR43355:SF2">
    <property type="entry name" value="FLAVIN REDUCTASE (NADPH)"/>
    <property type="match status" value="1"/>
</dbReference>
<dbReference type="InterPro" id="IPR016040">
    <property type="entry name" value="NAD(P)-bd_dom"/>
</dbReference>
<keyword evidence="4" id="KW-1185">Reference proteome</keyword>
<dbReference type="SUPFAM" id="SSF51735">
    <property type="entry name" value="NAD(P)-binding Rossmann-fold domains"/>
    <property type="match status" value="1"/>
</dbReference>
<dbReference type="CDD" id="cd05244">
    <property type="entry name" value="BVR-B_like_SDR_a"/>
    <property type="match status" value="1"/>
</dbReference>
<proteinExistence type="predicted"/>
<feature type="domain" description="NAD(P)-binding" evidence="2">
    <location>
        <begin position="182"/>
        <end position="346"/>
    </location>
</feature>
<evidence type="ECO:0000256" key="1">
    <source>
        <dbReference type="SAM" id="Phobius"/>
    </source>
</evidence>
<evidence type="ECO:0000313" key="3">
    <source>
        <dbReference type="EMBL" id="KAG8511356.1"/>
    </source>
</evidence>
<keyword evidence="1" id="KW-0472">Membrane</keyword>
<accession>A0A8J6DKB8</accession>
<gene>
    <name evidence="3" type="ORF">J0S82_006924</name>
</gene>
<feature type="transmembrane region" description="Helical" evidence="1">
    <location>
        <begin position="133"/>
        <end position="152"/>
    </location>
</feature>
<dbReference type="Pfam" id="PF13460">
    <property type="entry name" value="NAD_binding_10"/>
    <property type="match status" value="1"/>
</dbReference>
<name>A0A8J6DKB8_GALPY</name>
<protein>
    <submittedName>
        <fullName evidence="3">Flavin reductase (NADPH)</fullName>
    </submittedName>
</protein>
<dbReference type="Proteomes" id="UP000700334">
    <property type="component" value="Unassembled WGS sequence"/>
</dbReference>
<keyword evidence="1" id="KW-1133">Transmembrane helix</keyword>
<keyword evidence="1" id="KW-0812">Transmembrane</keyword>